<feature type="DNA-binding region" description="H-T-H motif" evidence="2">
    <location>
        <begin position="32"/>
        <end position="51"/>
    </location>
</feature>
<dbReference type="PROSITE" id="PS50977">
    <property type="entry name" value="HTH_TETR_2"/>
    <property type="match status" value="1"/>
</dbReference>
<gene>
    <name evidence="4" type="ORF">BN1012_Phect2356</name>
</gene>
<dbReference type="STRING" id="1458461.BN1012_Phect2356"/>
<name>X5MGG9_9HYPH</name>
<dbReference type="AlphaFoldDB" id="X5MGG9"/>
<dbReference type="HOGENOM" id="CLU_1233184_0_0_5"/>
<evidence type="ECO:0000256" key="2">
    <source>
        <dbReference type="PROSITE-ProRule" id="PRU00335"/>
    </source>
</evidence>
<evidence type="ECO:0000313" key="4">
    <source>
        <dbReference type="EMBL" id="CDO60569.1"/>
    </source>
</evidence>
<dbReference type="EMBL" id="HG966617">
    <property type="protein sequence ID" value="CDO60569.1"/>
    <property type="molecule type" value="Genomic_DNA"/>
</dbReference>
<protein>
    <recommendedName>
        <fullName evidence="3">HTH tetR-type domain-containing protein</fullName>
    </recommendedName>
</protein>
<reference evidence="4 5" key="1">
    <citation type="journal article" date="2014" name="Front. Genet.">
        <title>Genome and metabolic network of "Candidatus Phaeomarinobacter ectocarpi" Ec32, a new candidate genus of Alphaproteobacteria frequently associated with brown algae.</title>
        <authorList>
            <person name="Dittami S.M."/>
            <person name="Barbeyron T."/>
            <person name="Boyen C."/>
            <person name="Cambefort J."/>
            <person name="Collet G."/>
            <person name="Delage L."/>
            <person name="Gobet A."/>
            <person name="Groisillier A."/>
            <person name="Leblanc C."/>
            <person name="Michel G."/>
            <person name="Scornet D."/>
            <person name="Siegel A."/>
            <person name="Tapia J.E."/>
            <person name="Tonon T."/>
        </authorList>
    </citation>
    <scope>NUCLEOTIDE SEQUENCE [LARGE SCALE GENOMIC DNA]</scope>
    <source>
        <strain evidence="4 5">Ec32</strain>
    </source>
</reference>
<evidence type="ECO:0000256" key="1">
    <source>
        <dbReference type="ARBA" id="ARBA00023125"/>
    </source>
</evidence>
<dbReference type="RefSeq" id="WP_043948583.1">
    <property type="nucleotide sequence ID" value="NZ_HG966617.1"/>
</dbReference>
<proteinExistence type="predicted"/>
<keyword evidence="5" id="KW-1185">Reference proteome</keyword>
<dbReference type="KEGG" id="pect:BN1012_Phect2356"/>
<organism evidence="4 5">
    <name type="scientific">Candidatus Phaeomarinibacter ectocarpi</name>
    <dbReference type="NCBI Taxonomy" id="1458461"/>
    <lineage>
        <taxon>Bacteria</taxon>
        <taxon>Pseudomonadati</taxon>
        <taxon>Pseudomonadota</taxon>
        <taxon>Alphaproteobacteria</taxon>
        <taxon>Hyphomicrobiales</taxon>
        <taxon>Parvibaculaceae</taxon>
        <taxon>Candidatus Phaeomarinibacter</taxon>
    </lineage>
</organism>
<dbReference type="OrthoDB" id="7223515at2"/>
<keyword evidence="1 2" id="KW-0238">DNA-binding</keyword>
<dbReference type="InterPro" id="IPR009057">
    <property type="entry name" value="Homeodomain-like_sf"/>
</dbReference>
<feature type="domain" description="HTH tetR-type" evidence="3">
    <location>
        <begin position="9"/>
        <end position="69"/>
    </location>
</feature>
<dbReference type="GO" id="GO:0003677">
    <property type="term" value="F:DNA binding"/>
    <property type="evidence" value="ECO:0007669"/>
    <property type="project" value="UniProtKB-UniRule"/>
</dbReference>
<evidence type="ECO:0000313" key="5">
    <source>
        <dbReference type="Proteomes" id="UP000032160"/>
    </source>
</evidence>
<dbReference type="SUPFAM" id="SSF46689">
    <property type="entry name" value="Homeodomain-like"/>
    <property type="match status" value="1"/>
</dbReference>
<evidence type="ECO:0000259" key="3">
    <source>
        <dbReference type="PROSITE" id="PS50977"/>
    </source>
</evidence>
<accession>X5MGG9</accession>
<sequence length="224" mass="24785">MDQRTANMQARRDRIISSAETLIIQDSLAAFKMRDLAEEVGLSVKTLYNLCGDKFAIAAEVERRAYATLEAELLSLPVLDDPIEQVLAVMQAGAQKAIDRKGIIHPLWRGGDIAEKPKSRRALELVQLGSHLAEQALIRGIDQQVFVAELAAPVVAHQLSVTWFGNAMLWARDIFSDEAFLNHVRYAGLCNLLPYTEAEAADDLRDSIISSQPMLSMGNKPRTT</sequence>
<dbReference type="Proteomes" id="UP000032160">
    <property type="component" value="Chromosome I"/>
</dbReference>
<dbReference type="Gene3D" id="1.10.357.10">
    <property type="entry name" value="Tetracycline Repressor, domain 2"/>
    <property type="match status" value="1"/>
</dbReference>
<dbReference type="InterPro" id="IPR001647">
    <property type="entry name" value="HTH_TetR"/>
</dbReference>